<accession>A0AAV7RP24</accession>
<organism evidence="2 3">
    <name type="scientific">Pleurodeles waltl</name>
    <name type="common">Iberian ribbed newt</name>
    <dbReference type="NCBI Taxonomy" id="8319"/>
    <lineage>
        <taxon>Eukaryota</taxon>
        <taxon>Metazoa</taxon>
        <taxon>Chordata</taxon>
        <taxon>Craniata</taxon>
        <taxon>Vertebrata</taxon>
        <taxon>Euteleostomi</taxon>
        <taxon>Amphibia</taxon>
        <taxon>Batrachia</taxon>
        <taxon>Caudata</taxon>
        <taxon>Salamandroidea</taxon>
        <taxon>Salamandridae</taxon>
        <taxon>Pleurodelinae</taxon>
        <taxon>Pleurodeles</taxon>
    </lineage>
</organism>
<feature type="region of interest" description="Disordered" evidence="1">
    <location>
        <begin position="1"/>
        <end position="98"/>
    </location>
</feature>
<proteinExistence type="predicted"/>
<keyword evidence="3" id="KW-1185">Reference proteome</keyword>
<dbReference type="AlphaFoldDB" id="A0AAV7RP24"/>
<feature type="compositionally biased region" description="Polar residues" evidence="1">
    <location>
        <begin position="27"/>
        <end position="36"/>
    </location>
</feature>
<dbReference type="EMBL" id="JANPWB010000009">
    <property type="protein sequence ID" value="KAJ1152929.1"/>
    <property type="molecule type" value="Genomic_DNA"/>
</dbReference>
<feature type="compositionally biased region" description="Polar residues" evidence="1">
    <location>
        <begin position="8"/>
        <end position="20"/>
    </location>
</feature>
<dbReference type="Proteomes" id="UP001066276">
    <property type="component" value="Chromosome 5"/>
</dbReference>
<gene>
    <name evidence="2" type="ORF">NDU88_005702</name>
</gene>
<feature type="compositionally biased region" description="Basic and acidic residues" evidence="1">
    <location>
        <begin position="62"/>
        <end position="77"/>
    </location>
</feature>
<sequence>MQPEWDRNNNSGGQPGTANKATRPELTKQQTRAGTQGQPGGRRDLAATTIANSSGDSLVGSKTERAANDSLGERRDLVTTTSAISTGDSPVGDATRIE</sequence>
<comment type="caution">
    <text evidence="2">The sequence shown here is derived from an EMBL/GenBank/DDBJ whole genome shotgun (WGS) entry which is preliminary data.</text>
</comment>
<reference evidence="2" key="1">
    <citation type="journal article" date="2022" name="bioRxiv">
        <title>Sequencing and chromosome-scale assembly of the giantPleurodeles waltlgenome.</title>
        <authorList>
            <person name="Brown T."/>
            <person name="Elewa A."/>
            <person name="Iarovenko S."/>
            <person name="Subramanian E."/>
            <person name="Araus A.J."/>
            <person name="Petzold A."/>
            <person name="Susuki M."/>
            <person name="Suzuki K.-i.T."/>
            <person name="Hayashi T."/>
            <person name="Toyoda A."/>
            <person name="Oliveira C."/>
            <person name="Osipova E."/>
            <person name="Leigh N.D."/>
            <person name="Simon A."/>
            <person name="Yun M.H."/>
        </authorList>
    </citation>
    <scope>NUCLEOTIDE SEQUENCE</scope>
    <source>
        <strain evidence="2">20211129_DDA</strain>
        <tissue evidence="2">Liver</tissue>
    </source>
</reference>
<evidence type="ECO:0000313" key="2">
    <source>
        <dbReference type="EMBL" id="KAJ1152929.1"/>
    </source>
</evidence>
<evidence type="ECO:0000313" key="3">
    <source>
        <dbReference type="Proteomes" id="UP001066276"/>
    </source>
</evidence>
<feature type="compositionally biased region" description="Polar residues" evidence="1">
    <location>
        <begin position="78"/>
        <end position="88"/>
    </location>
</feature>
<name>A0AAV7RP24_PLEWA</name>
<evidence type="ECO:0000256" key="1">
    <source>
        <dbReference type="SAM" id="MobiDB-lite"/>
    </source>
</evidence>
<protein>
    <submittedName>
        <fullName evidence="2">Uncharacterized protein</fullName>
    </submittedName>
</protein>